<protein>
    <submittedName>
        <fullName evidence="2">Fad dependent oxidoreductase superfamily</fullName>
    </submittedName>
</protein>
<dbReference type="VEuPathDB" id="FungiDB:F503_06575"/>
<accession>S3BN07</accession>
<sequence length="442" mass="48831">MAIETPVAEILTAYLNTIRPDPDRWCFVYELVEVDGEVGEREDKTVNILVGEIKPPFKLKAPTLANVLSTMRHNTFFQDAIKQSPPPEGNDAAEEPTKHVPGHVLVAHALCQAYHYMIGSGCQYRYIASGESLVFLRVEDDRSLFYHFISFQVPAVRNAEGRRQQNRSLRQPHETAAAYLASLCVWAVRATPRSFTWIDAATETALRWPDSKKNGQKDSAGVLGIHRPGGPRPDDDDDAGGGEDSTGNSRPPTIPNIAMPSRLRKRGRSPEKRRQGEQSQRAQRDKDDAAEEAAALPLAPKTRPLGPFPVEPPTLPYCTQACLRGLVRGQALDNSCPNVALHRDARLRAESRVLQSGIYSDDLDLHPLTASALRARMVVQLAVNMDKDCQCLAPHTGKARYAKLFKLAVTGYGYTFVGKGVRAVSRKVLEHEAVVYNAVPQL</sequence>
<dbReference type="OrthoDB" id="2156052at2759"/>
<dbReference type="OMA" id="VCHGANR"/>
<evidence type="ECO:0000256" key="1">
    <source>
        <dbReference type="SAM" id="MobiDB-lite"/>
    </source>
</evidence>
<gene>
    <name evidence="2" type="ORF">F503_06575</name>
</gene>
<reference evidence="2 3" key="1">
    <citation type="journal article" date="2013" name="BMC Genomics">
        <title>The genome and transcriptome of the pine saprophyte Ophiostoma piceae, and a comparison with the bark beetle-associated pine pathogen Grosmannia clavigera.</title>
        <authorList>
            <person name="Haridas S."/>
            <person name="Wang Y."/>
            <person name="Lim L."/>
            <person name="Massoumi Alamouti S."/>
            <person name="Jackman S."/>
            <person name="Docking R."/>
            <person name="Robertson G."/>
            <person name="Birol I."/>
            <person name="Bohlmann J."/>
            <person name="Breuil C."/>
        </authorList>
    </citation>
    <scope>NUCLEOTIDE SEQUENCE [LARGE SCALE GENOMIC DNA]</scope>
    <source>
        <strain evidence="2 3">UAMH 11346</strain>
    </source>
</reference>
<feature type="compositionally biased region" description="Basic and acidic residues" evidence="1">
    <location>
        <begin position="268"/>
        <end position="287"/>
    </location>
</feature>
<dbReference type="EMBL" id="KE148176">
    <property type="protein sequence ID" value="EPE02599.1"/>
    <property type="molecule type" value="Genomic_DNA"/>
</dbReference>
<organism evidence="2 3">
    <name type="scientific">Ophiostoma piceae (strain UAMH 11346)</name>
    <name type="common">Sap stain fungus</name>
    <dbReference type="NCBI Taxonomy" id="1262450"/>
    <lineage>
        <taxon>Eukaryota</taxon>
        <taxon>Fungi</taxon>
        <taxon>Dikarya</taxon>
        <taxon>Ascomycota</taxon>
        <taxon>Pezizomycotina</taxon>
        <taxon>Sordariomycetes</taxon>
        <taxon>Sordariomycetidae</taxon>
        <taxon>Ophiostomatales</taxon>
        <taxon>Ophiostomataceae</taxon>
        <taxon>Ophiostoma</taxon>
    </lineage>
</organism>
<evidence type="ECO:0000313" key="3">
    <source>
        <dbReference type="Proteomes" id="UP000016923"/>
    </source>
</evidence>
<dbReference type="Proteomes" id="UP000016923">
    <property type="component" value="Unassembled WGS sequence"/>
</dbReference>
<feature type="region of interest" description="Disordered" evidence="1">
    <location>
        <begin position="209"/>
        <end position="308"/>
    </location>
</feature>
<dbReference type="AlphaFoldDB" id="S3BN07"/>
<dbReference type="HOGENOM" id="CLU_619784_0_0_1"/>
<keyword evidence="3" id="KW-1185">Reference proteome</keyword>
<proteinExistence type="predicted"/>
<evidence type="ECO:0000313" key="2">
    <source>
        <dbReference type="EMBL" id="EPE02599.1"/>
    </source>
</evidence>
<feature type="compositionally biased region" description="Low complexity" evidence="1">
    <location>
        <begin position="292"/>
        <end position="301"/>
    </location>
</feature>
<name>S3BN07_OPHP1</name>
<dbReference type="STRING" id="1262450.S3BN07"/>